<feature type="region of interest" description="Disordered" evidence="2">
    <location>
        <begin position="201"/>
        <end position="222"/>
    </location>
</feature>
<keyword evidence="1" id="KW-0175">Coiled coil</keyword>
<dbReference type="RefSeq" id="XP_042914551.1">
    <property type="nucleotide sequence ID" value="XM_043072092.1"/>
</dbReference>
<dbReference type="Proteomes" id="UP000006906">
    <property type="component" value="Chromosome 17"/>
</dbReference>
<accession>A0A2K3CPN6</accession>
<dbReference type="KEGG" id="cre:CHLRE_17g711550v5"/>
<dbReference type="SUPFAM" id="SSF47954">
    <property type="entry name" value="Cyclin-like"/>
    <property type="match status" value="2"/>
</dbReference>
<dbReference type="GO" id="GO:0005634">
    <property type="term" value="C:nucleus"/>
    <property type="evidence" value="ECO:0000318"/>
    <property type="project" value="GO_Central"/>
</dbReference>
<evidence type="ECO:0000313" key="5">
    <source>
        <dbReference type="Proteomes" id="UP000006906"/>
    </source>
</evidence>
<gene>
    <name evidence="4" type="ORF">CHLRE_17g711550v5</name>
</gene>
<dbReference type="Pfam" id="PF00134">
    <property type="entry name" value="Cyclin_N"/>
    <property type="match status" value="1"/>
</dbReference>
<evidence type="ECO:0000259" key="3">
    <source>
        <dbReference type="Pfam" id="PF00134"/>
    </source>
</evidence>
<protein>
    <recommendedName>
        <fullName evidence="3">Cyclin N-terminal domain-containing protein</fullName>
    </recommendedName>
</protein>
<dbReference type="InterPro" id="IPR006671">
    <property type="entry name" value="Cyclin_N"/>
</dbReference>
<dbReference type="Gene3D" id="1.10.472.10">
    <property type="entry name" value="Cyclin-like"/>
    <property type="match status" value="2"/>
</dbReference>
<dbReference type="STRING" id="3055.A0A2K3CPN6"/>
<evidence type="ECO:0000256" key="2">
    <source>
        <dbReference type="SAM" id="MobiDB-lite"/>
    </source>
</evidence>
<feature type="coiled-coil region" evidence="1">
    <location>
        <begin position="259"/>
        <end position="286"/>
    </location>
</feature>
<name>A0A2K3CPN6_CHLRE</name>
<dbReference type="GO" id="GO:0000082">
    <property type="term" value="P:G1/S transition of mitotic cell cycle"/>
    <property type="evidence" value="ECO:0000318"/>
    <property type="project" value="GO_Central"/>
</dbReference>
<dbReference type="InterPro" id="IPR036915">
    <property type="entry name" value="Cyclin-like_sf"/>
</dbReference>
<dbReference type="Gramene" id="PNW70240">
    <property type="protein sequence ID" value="PNW70240"/>
    <property type="gene ID" value="CHLRE_17g711550v5"/>
</dbReference>
<dbReference type="OrthoDB" id="10657585at2759"/>
<dbReference type="InParanoid" id="A0A2K3CPN6"/>
<reference evidence="4 5" key="1">
    <citation type="journal article" date="2007" name="Science">
        <title>The Chlamydomonas genome reveals the evolution of key animal and plant functions.</title>
        <authorList>
            <person name="Merchant S.S."/>
            <person name="Prochnik S.E."/>
            <person name="Vallon O."/>
            <person name="Harris E.H."/>
            <person name="Karpowicz S.J."/>
            <person name="Witman G.B."/>
            <person name="Terry A."/>
            <person name="Salamov A."/>
            <person name="Fritz-Laylin L.K."/>
            <person name="Marechal-Drouard L."/>
            <person name="Marshall W.F."/>
            <person name="Qu L.H."/>
            <person name="Nelson D.R."/>
            <person name="Sanderfoot A.A."/>
            <person name="Spalding M.H."/>
            <person name="Kapitonov V.V."/>
            <person name="Ren Q."/>
            <person name="Ferris P."/>
            <person name="Lindquist E."/>
            <person name="Shapiro H."/>
            <person name="Lucas S.M."/>
            <person name="Grimwood J."/>
            <person name="Schmutz J."/>
            <person name="Cardol P."/>
            <person name="Cerutti H."/>
            <person name="Chanfreau G."/>
            <person name="Chen C.L."/>
            <person name="Cognat V."/>
            <person name="Croft M.T."/>
            <person name="Dent R."/>
            <person name="Dutcher S."/>
            <person name="Fernandez E."/>
            <person name="Fukuzawa H."/>
            <person name="Gonzalez-Ballester D."/>
            <person name="Gonzalez-Halphen D."/>
            <person name="Hallmann A."/>
            <person name="Hanikenne M."/>
            <person name="Hippler M."/>
            <person name="Inwood W."/>
            <person name="Jabbari K."/>
            <person name="Kalanon M."/>
            <person name="Kuras R."/>
            <person name="Lefebvre P.A."/>
            <person name="Lemaire S.D."/>
            <person name="Lobanov A.V."/>
            <person name="Lohr M."/>
            <person name="Manuell A."/>
            <person name="Meier I."/>
            <person name="Mets L."/>
            <person name="Mittag M."/>
            <person name="Mittelmeier T."/>
            <person name="Moroney J.V."/>
            <person name="Moseley J."/>
            <person name="Napoli C."/>
            <person name="Nedelcu A.M."/>
            <person name="Niyogi K."/>
            <person name="Novoselov S.V."/>
            <person name="Paulsen I.T."/>
            <person name="Pazour G."/>
            <person name="Purton S."/>
            <person name="Ral J.P."/>
            <person name="Riano-Pachon D.M."/>
            <person name="Riekhof W."/>
            <person name="Rymarquis L."/>
            <person name="Schroda M."/>
            <person name="Stern D."/>
            <person name="Umen J."/>
            <person name="Willows R."/>
            <person name="Wilson N."/>
            <person name="Zimmer S.L."/>
            <person name="Allmer J."/>
            <person name="Balk J."/>
            <person name="Bisova K."/>
            <person name="Chen C.J."/>
            <person name="Elias M."/>
            <person name="Gendler K."/>
            <person name="Hauser C."/>
            <person name="Lamb M.R."/>
            <person name="Ledford H."/>
            <person name="Long J.C."/>
            <person name="Minagawa J."/>
            <person name="Page M.D."/>
            <person name="Pan J."/>
            <person name="Pootakham W."/>
            <person name="Roje S."/>
            <person name="Rose A."/>
            <person name="Stahlberg E."/>
            <person name="Terauchi A.M."/>
            <person name="Yang P."/>
            <person name="Ball S."/>
            <person name="Bowler C."/>
            <person name="Dieckmann C.L."/>
            <person name="Gladyshev V.N."/>
            <person name="Green P."/>
            <person name="Jorgensen R."/>
            <person name="Mayfield S."/>
            <person name="Mueller-Roeber B."/>
            <person name="Rajamani S."/>
            <person name="Sayre R.T."/>
            <person name="Brokstein P."/>
            <person name="Dubchak I."/>
            <person name="Goodstein D."/>
            <person name="Hornick L."/>
            <person name="Huang Y.W."/>
            <person name="Jhaveri J."/>
            <person name="Luo Y."/>
            <person name="Martinez D."/>
            <person name="Ngau W.C."/>
            <person name="Otillar B."/>
            <person name="Poliakov A."/>
            <person name="Porter A."/>
            <person name="Szajkowski L."/>
            <person name="Werner G."/>
            <person name="Zhou K."/>
            <person name="Grigoriev I.V."/>
            <person name="Rokhsar D.S."/>
            <person name="Grossman A.R."/>
        </authorList>
    </citation>
    <scope>NUCLEOTIDE SEQUENCE [LARGE SCALE GENOMIC DNA]</scope>
    <source>
        <strain evidence="5">CC-503</strain>
    </source>
</reference>
<dbReference type="EMBL" id="CM008978">
    <property type="protein sequence ID" value="PNW70240.1"/>
    <property type="molecule type" value="Genomic_DNA"/>
</dbReference>
<evidence type="ECO:0000256" key="1">
    <source>
        <dbReference type="SAM" id="Coils"/>
    </source>
</evidence>
<evidence type="ECO:0000313" key="4">
    <source>
        <dbReference type="EMBL" id="PNW70240.1"/>
    </source>
</evidence>
<organism evidence="4 5">
    <name type="scientific">Chlamydomonas reinhardtii</name>
    <name type="common">Chlamydomonas smithii</name>
    <dbReference type="NCBI Taxonomy" id="3055"/>
    <lineage>
        <taxon>Eukaryota</taxon>
        <taxon>Viridiplantae</taxon>
        <taxon>Chlorophyta</taxon>
        <taxon>core chlorophytes</taxon>
        <taxon>Chlorophyceae</taxon>
        <taxon>CS clade</taxon>
        <taxon>Chlamydomonadales</taxon>
        <taxon>Chlamydomonadaceae</taxon>
        <taxon>Chlamydomonas</taxon>
    </lineage>
</organism>
<dbReference type="GeneID" id="66056961"/>
<sequence>MLAAVGLGHAAAGSPGHAAVTMFGTGLGQTASLMAAAASATCSRQLTLDDVLTGERRQTVVAYLFEVANAWELDGAVGFLAVRLFDNFTAAMRVPSPTLLQLVALGCLRLAVKSLSAATAAAHASTSRSEHPLGGSATTTAIAAAAPAAAPAAAADCYCDCDLDCEASTETCTAESEAAAGGLSSAVLCLTDADDDADASAAATGMVSDSAPAADPSSQAPLPQASLLEPQRYADLSAGAYTAEDVARMTQVVEGFVRQTQLEDQAEEEEAEAQAQAEKVQAEADAVGMAEGMAVDSYQGPADAEQPSQPAQPVRPPLRLRTAWWLRRDLCSAPTTRHFLRSLFAAAAAPAAPPPAASAAASAAEPTAAAVTTALVPPGLQQPVQLLASFLSELVLLTPEGAVAPPAHVAAAAMSLALEVAAGLPAWPPALQRALPLRLEPARGARSNSCGSGVVAAGAAGAGLLEDFSAVRAAVAAAQAALAVPELRAAWSCRVAAAASGAAAAAGGEPADAVTTATGAVTAAPVSADAVEPPAVAPLSPGAASAWDVVMAAVASAAPLLSSN</sequence>
<dbReference type="GO" id="GO:0016538">
    <property type="term" value="F:cyclin-dependent protein serine/threonine kinase regulator activity"/>
    <property type="evidence" value="ECO:0000318"/>
    <property type="project" value="GO_Central"/>
</dbReference>
<feature type="domain" description="Cyclin N-terminal" evidence="3">
    <location>
        <begin position="52"/>
        <end position="114"/>
    </location>
</feature>
<dbReference type="AlphaFoldDB" id="A0A2K3CPN6"/>
<dbReference type="GO" id="GO:0000307">
    <property type="term" value="C:cyclin-dependent protein kinase holoenzyme complex"/>
    <property type="evidence" value="ECO:0000318"/>
    <property type="project" value="GO_Central"/>
</dbReference>
<dbReference type="GO" id="GO:0005737">
    <property type="term" value="C:cytoplasm"/>
    <property type="evidence" value="ECO:0000318"/>
    <property type="project" value="GO_Central"/>
</dbReference>
<proteinExistence type="predicted"/>
<keyword evidence="5" id="KW-1185">Reference proteome</keyword>